<dbReference type="Proteomes" id="UP001303889">
    <property type="component" value="Unassembled WGS sequence"/>
</dbReference>
<proteinExistence type="predicted"/>
<feature type="compositionally biased region" description="Polar residues" evidence="1">
    <location>
        <begin position="818"/>
        <end position="827"/>
    </location>
</feature>
<feature type="compositionally biased region" description="Pro residues" evidence="1">
    <location>
        <begin position="944"/>
        <end position="953"/>
    </location>
</feature>
<feature type="compositionally biased region" description="Polar residues" evidence="1">
    <location>
        <begin position="928"/>
        <end position="943"/>
    </location>
</feature>
<dbReference type="AlphaFoldDB" id="A0AAN6MGH0"/>
<dbReference type="Gene3D" id="3.40.50.300">
    <property type="entry name" value="P-loop containing nucleotide triphosphate hydrolases"/>
    <property type="match status" value="1"/>
</dbReference>
<dbReference type="PANTHER" id="PTHR48187">
    <property type="entry name" value="LD21810P"/>
    <property type="match status" value="1"/>
</dbReference>
<dbReference type="Gene3D" id="3.40.50.1820">
    <property type="entry name" value="alpha/beta hydrolase"/>
    <property type="match status" value="1"/>
</dbReference>
<comment type="caution">
    <text evidence="2">The sequence shown here is derived from an EMBL/GenBank/DDBJ whole genome shotgun (WGS) entry which is preliminary data.</text>
</comment>
<sequence length="953" mass="106797">MALINNKPTRFEVTAVYEHPEATVDIVLVHGFNGNPRKTWTAQNGVYWPTDLLPRTLGDLHANILVYGYNADAAGYPGQHSIGFPGQHSHTPSDNPLHRHAQTLVSYLTTHRQSKGTTRNPIIWVAHSLGGLLTKRALLHAYDIQDPHLDHQRSIYVSTYGIIFLGTPHNGSNIAAWGGAAQKITNIFIPRMLLTTETVLLKALKKDNEIVQELSNRFTHISQRFEIHMAHENQKTDAKGTKVRVVDPVSAGPPLPGVTYYGIEASHSNMCKYGDEEAPGYRNVSKAIAQWIVASPGVIGPRWDNEDDNRRARGLLDVTERARLYVKPPFIHPETFRPNSYFVGRAAELTRLHTLLTDPRRRAEGTSAVLIQCLPGGGETHLARQYVFQHRGDYPGGVFWVRAKSRQELEKGFWGIVQSEVLKRGVDGLGEEDLRDPGKIVQIARRWLNARSGWLLVLDGVDFESVGLREFVPDARGTSLIYTSTGRRAVGLPEFDNPQLMELGLLTAEQGRELLFLEIGRSAPWSVEDQARALEVVKKMGRLPLMIHATAQNIKQTQQPLARYLQSNHSDADGLDAYREVQEALVEREETAALTLISLLVFFDQNIPFEMLALGLSALDRSTPVKKYDPSHRKASLNNTLSVLIAFALVNRTSGHDLSPTSSRSSKRSFDKQGELHDIVTVHSVVQEFFTSTAHKQRRAQFWLERAAAVWCRSYDEADARIQEDPRPGLPDDYRWYSIHGQKLLQNVGRFEKRYPGLAMVRAQLDERLEKIKAQIEHLSHTVQTNIVTGSTEEHQTSVFDRISATSESDSPTDESRSSQTSRVNSQDDCDLVLVPVRPQGPQLGMPYPNSPVMPLIPNFSDDEDQDTVVLSRSGTQVPGSPRRMSDGMPSPSNSYGWGQSERQPRPHHRVLAWQESRRYHDRGGSWRDSSINDPRIESTASSPPRPSEPPIA</sequence>
<dbReference type="SUPFAM" id="SSF53474">
    <property type="entry name" value="alpha/beta-Hydrolases"/>
    <property type="match status" value="1"/>
</dbReference>
<dbReference type="InterPro" id="IPR029058">
    <property type="entry name" value="AB_hydrolase_fold"/>
</dbReference>
<dbReference type="SUPFAM" id="SSF52540">
    <property type="entry name" value="P-loop containing nucleoside triphosphate hydrolases"/>
    <property type="match status" value="1"/>
</dbReference>
<dbReference type="EMBL" id="MU855754">
    <property type="protein sequence ID" value="KAK3899668.1"/>
    <property type="molecule type" value="Genomic_DNA"/>
</dbReference>
<evidence type="ECO:0000256" key="1">
    <source>
        <dbReference type="SAM" id="MobiDB-lite"/>
    </source>
</evidence>
<dbReference type="PANTHER" id="PTHR48187:SF2">
    <property type="entry name" value="LD21810P"/>
    <property type="match status" value="1"/>
</dbReference>
<gene>
    <name evidence="2" type="ORF">C8A05DRAFT_46319</name>
</gene>
<feature type="compositionally biased region" description="Basic and acidic residues" evidence="1">
    <location>
        <begin position="916"/>
        <end position="926"/>
    </location>
</feature>
<accession>A0AAN6MGH0</accession>
<reference evidence="2" key="2">
    <citation type="submission" date="2023-05" db="EMBL/GenBank/DDBJ databases">
        <authorList>
            <consortium name="Lawrence Berkeley National Laboratory"/>
            <person name="Steindorff A."/>
            <person name="Hensen N."/>
            <person name="Bonometti L."/>
            <person name="Westerberg I."/>
            <person name="Brannstrom I.O."/>
            <person name="Guillou S."/>
            <person name="Cros-Aarteil S."/>
            <person name="Calhoun S."/>
            <person name="Haridas S."/>
            <person name="Kuo A."/>
            <person name="Mondo S."/>
            <person name="Pangilinan J."/>
            <person name="Riley R."/>
            <person name="Labutti K."/>
            <person name="Andreopoulos B."/>
            <person name="Lipzen A."/>
            <person name="Chen C."/>
            <person name="Yanf M."/>
            <person name="Daum C."/>
            <person name="Ng V."/>
            <person name="Clum A."/>
            <person name="Ohm R."/>
            <person name="Martin F."/>
            <person name="Silar P."/>
            <person name="Natvig D."/>
            <person name="Lalanne C."/>
            <person name="Gautier V."/>
            <person name="Ament-Velasquez S.L."/>
            <person name="Kruys A."/>
            <person name="Hutchinson M.I."/>
            <person name="Powell A.J."/>
            <person name="Barry K."/>
            <person name="Miller A.N."/>
            <person name="Grigoriev I.V."/>
            <person name="Debuchy R."/>
            <person name="Gladieux P."/>
            <person name="Thoren M.H."/>
            <person name="Johannesson H."/>
        </authorList>
    </citation>
    <scope>NUCLEOTIDE SEQUENCE</scope>
    <source>
        <strain evidence="2">CBS 103.79</strain>
    </source>
</reference>
<name>A0AAN6MGH0_9PEZI</name>
<evidence type="ECO:0000313" key="3">
    <source>
        <dbReference type="Proteomes" id="UP001303889"/>
    </source>
</evidence>
<feature type="region of interest" description="Disordered" evidence="1">
    <location>
        <begin position="803"/>
        <end position="953"/>
    </location>
</feature>
<protein>
    <submittedName>
        <fullName evidence="2">Protein SERAC1</fullName>
    </submittedName>
</protein>
<keyword evidence="3" id="KW-1185">Reference proteome</keyword>
<feature type="compositionally biased region" description="Polar residues" evidence="1">
    <location>
        <begin position="869"/>
        <end position="879"/>
    </location>
</feature>
<organism evidence="2 3">
    <name type="scientific">Staphylotrichum tortipilum</name>
    <dbReference type="NCBI Taxonomy" id="2831512"/>
    <lineage>
        <taxon>Eukaryota</taxon>
        <taxon>Fungi</taxon>
        <taxon>Dikarya</taxon>
        <taxon>Ascomycota</taxon>
        <taxon>Pezizomycotina</taxon>
        <taxon>Sordariomycetes</taxon>
        <taxon>Sordariomycetidae</taxon>
        <taxon>Sordariales</taxon>
        <taxon>Chaetomiaceae</taxon>
        <taxon>Staphylotrichum</taxon>
    </lineage>
</organism>
<dbReference type="InterPro" id="IPR027417">
    <property type="entry name" value="P-loop_NTPase"/>
</dbReference>
<reference evidence="2" key="1">
    <citation type="journal article" date="2023" name="Mol. Phylogenet. Evol.">
        <title>Genome-scale phylogeny and comparative genomics of the fungal order Sordariales.</title>
        <authorList>
            <person name="Hensen N."/>
            <person name="Bonometti L."/>
            <person name="Westerberg I."/>
            <person name="Brannstrom I.O."/>
            <person name="Guillou S."/>
            <person name="Cros-Aarteil S."/>
            <person name="Calhoun S."/>
            <person name="Haridas S."/>
            <person name="Kuo A."/>
            <person name="Mondo S."/>
            <person name="Pangilinan J."/>
            <person name="Riley R."/>
            <person name="LaButti K."/>
            <person name="Andreopoulos B."/>
            <person name="Lipzen A."/>
            <person name="Chen C."/>
            <person name="Yan M."/>
            <person name="Daum C."/>
            <person name="Ng V."/>
            <person name="Clum A."/>
            <person name="Steindorff A."/>
            <person name="Ohm R.A."/>
            <person name="Martin F."/>
            <person name="Silar P."/>
            <person name="Natvig D.O."/>
            <person name="Lalanne C."/>
            <person name="Gautier V."/>
            <person name="Ament-Velasquez S.L."/>
            <person name="Kruys A."/>
            <person name="Hutchinson M.I."/>
            <person name="Powell A.J."/>
            <person name="Barry K."/>
            <person name="Miller A.N."/>
            <person name="Grigoriev I.V."/>
            <person name="Debuchy R."/>
            <person name="Gladieux P."/>
            <person name="Hiltunen Thoren M."/>
            <person name="Johannesson H."/>
        </authorList>
    </citation>
    <scope>NUCLEOTIDE SEQUENCE</scope>
    <source>
        <strain evidence="2">CBS 103.79</strain>
    </source>
</reference>
<evidence type="ECO:0000313" key="2">
    <source>
        <dbReference type="EMBL" id="KAK3899668.1"/>
    </source>
</evidence>
<feature type="compositionally biased region" description="Polar residues" evidence="1">
    <location>
        <begin position="891"/>
        <end position="902"/>
    </location>
</feature>